<reference evidence="1 2" key="1">
    <citation type="journal article" date="2020" name="Mol. Plant">
        <title>The Chromosome-Based Rubber Tree Genome Provides New Insights into Spurge Genome Evolution and Rubber Biosynthesis.</title>
        <authorList>
            <person name="Liu J."/>
            <person name="Shi C."/>
            <person name="Shi C.C."/>
            <person name="Li W."/>
            <person name="Zhang Q.J."/>
            <person name="Zhang Y."/>
            <person name="Li K."/>
            <person name="Lu H.F."/>
            <person name="Shi C."/>
            <person name="Zhu S.T."/>
            <person name="Xiao Z.Y."/>
            <person name="Nan H."/>
            <person name="Yue Y."/>
            <person name="Zhu X.G."/>
            <person name="Wu Y."/>
            <person name="Hong X.N."/>
            <person name="Fan G.Y."/>
            <person name="Tong Y."/>
            <person name="Zhang D."/>
            <person name="Mao C.L."/>
            <person name="Liu Y.L."/>
            <person name="Hao S.J."/>
            <person name="Liu W.Q."/>
            <person name="Lv M.Q."/>
            <person name="Zhang H.B."/>
            <person name="Liu Y."/>
            <person name="Hu-Tang G.R."/>
            <person name="Wang J.P."/>
            <person name="Wang J.H."/>
            <person name="Sun Y.H."/>
            <person name="Ni S.B."/>
            <person name="Chen W.B."/>
            <person name="Zhang X.C."/>
            <person name="Jiao Y.N."/>
            <person name="Eichler E.E."/>
            <person name="Li G.H."/>
            <person name="Liu X."/>
            <person name="Gao L.Z."/>
        </authorList>
    </citation>
    <scope>NUCLEOTIDE SEQUENCE [LARGE SCALE GENOMIC DNA]</scope>
    <source>
        <strain evidence="2">cv. GT1</strain>
        <tissue evidence="1">Leaf</tissue>
    </source>
</reference>
<accession>A0A6A6L001</accession>
<name>A0A6A6L001_HEVBR</name>
<dbReference type="AlphaFoldDB" id="A0A6A6L001"/>
<proteinExistence type="predicted"/>
<comment type="caution">
    <text evidence="1">The sequence shown here is derived from an EMBL/GenBank/DDBJ whole genome shotgun (WGS) entry which is preliminary data.</text>
</comment>
<protein>
    <submittedName>
        <fullName evidence="1">Uncharacterized protein</fullName>
    </submittedName>
</protein>
<evidence type="ECO:0000313" key="2">
    <source>
        <dbReference type="Proteomes" id="UP000467840"/>
    </source>
</evidence>
<dbReference type="EMBL" id="JAAGAX010000014">
    <property type="protein sequence ID" value="KAF2293029.1"/>
    <property type="molecule type" value="Genomic_DNA"/>
</dbReference>
<gene>
    <name evidence="1" type="ORF">GH714_035498</name>
</gene>
<evidence type="ECO:0000313" key="1">
    <source>
        <dbReference type="EMBL" id="KAF2293029.1"/>
    </source>
</evidence>
<sequence length="114" mass="11963">MHQPSSVAASGLRASAGPIDIHQTIGVARKAQHSQRNICLRRAPEDEQLGARPMLTLEAAPIMYQSLSVVVSGLGASAGPSDTHQTIGNRGIKGLMIEYRSGLAGAVIEAHVKQ</sequence>
<dbReference type="Proteomes" id="UP000467840">
    <property type="component" value="Chromosome 13"/>
</dbReference>
<keyword evidence="2" id="KW-1185">Reference proteome</keyword>
<organism evidence="1 2">
    <name type="scientific">Hevea brasiliensis</name>
    <name type="common">Para rubber tree</name>
    <name type="synonym">Siphonia brasiliensis</name>
    <dbReference type="NCBI Taxonomy" id="3981"/>
    <lineage>
        <taxon>Eukaryota</taxon>
        <taxon>Viridiplantae</taxon>
        <taxon>Streptophyta</taxon>
        <taxon>Embryophyta</taxon>
        <taxon>Tracheophyta</taxon>
        <taxon>Spermatophyta</taxon>
        <taxon>Magnoliopsida</taxon>
        <taxon>eudicotyledons</taxon>
        <taxon>Gunneridae</taxon>
        <taxon>Pentapetalae</taxon>
        <taxon>rosids</taxon>
        <taxon>fabids</taxon>
        <taxon>Malpighiales</taxon>
        <taxon>Euphorbiaceae</taxon>
        <taxon>Crotonoideae</taxon>
        <taxon>Micrandreae</taxon>
        <taxon>Hevea</taxon>
    </lineage>
</organism>